<name>A0A8H8DHY9_9FUNG</name>
<comment type="caution">
    <text evidence="2">The sequence shown here is derived from an EMBL/GenBank/DDBJ whole genome shotgun (WGS) entry which is preliminary data.</text>
</comment>
<dbReference type="EMBL" id="JAEFCI010008326">
    <property type="protein sequence ID" value="KAG5458542.1"/>
    <property type="molecule type" value="Genomic_DNA"/>
</dbReference>
<evidence type="ECO:0000313" key="3">
    <source>
        <dbReference type="Proteomes" id="UP000673691"/>
    </source>
</evidence>
<feature type="compositionally biased region" description="Basic and acidic residues" evidence="1">
    <location>
        <begin position="215"/>
        <end position="231"/>
    </location>
</feature>
<evidence type="ECO:0008006" key="4">
    <source>
        <dbReference type="Google" id="ProtNLM"/>
    </source>
</evidence>
<feature type="region of interest" description="Disordered" evidence="1">
    <location>
        <begin position="215"/>
        <end position="318"/>
    </location>
</feature>
<sequence>MGTHSGIEFVVGFLGRQQSDPRQANWDTEMRALQYQQTTADRALTLRETGLISPLAVPATAPTRGLLVELGEGESVTPTVDDSRGTRALAKNSVHHQRSNHIDVRWHFVRNIVSRGLLTLADGRTVDMVSDAFTNFSIKCVPRNARVRRVWFVALATAHAPLGVPSFPQRETSAFRAAAAAAAAQTSSSVLVAAAPALHVRVRVVCLAGVPEKRPLPATDKTLEGRKEAGKAGKLLTGGKLPAVQSGLPPRASALSDGVARQETPQSAALEYGPAPYGASAHVSPAGRSSDQLGCLRLGDGESPRPSTASMSRQGPYLLGDDSSCDDVSFAAGRYREVRVASAFCVRLFGRADHGSRRCFRVPQSYLVTSRSR</sequence>
<proteinExistence type="predicted"/>
<reference evidence="2 3" key="1">
    <citation type="journal article" name="Sci. Rep.">
        <title>Genome-scale phylogenetic analyses confirm Olpidium as the closest living zoosporic fungus to the non-flagellated, terrestrial fungi.</title>
        <authorList>
            <person name="Chang Y."/>
            <person name="Rochon D."/>
            <person name="Sekimoto S."/>
            <person name="Wang Y."/>
            <person name="Chovatia M."/>
            <person name="Sandor L."/>
            <person name="Salamov A."/>
            <person name="Grigoriev I.V."/>
            <person name="Stajich J.E."/>
            <person name="Spatafora J.W."/>
        </authorList>
    </citation>
    <scope>NUCLEOTIDE SEQUENCE [LARGE SCALE GENOMIC DNA]</scope>
    <source>
        <strain evidence="2">S191</strain>
    </source>
</reference>
<dbReference type="Proteomes" id="UP000673691">
    <property type="component" value="Unassembled WGS sequence"/>
</dbReference>
<evidence type="ECO:0000313" key="2">
    <source>
        <dbReference type="EMBL" id="KAG5458542.1"/>
    </source>
</evidence>
<keyword evidence="3" id="KW-1185">Reference proteome</keyword>
<accession>A0A8H8DHY9</accession>
<dbReference type="CDD" id="cd09272">
    <property type="entry name" value="RNase_HI_RT_Ty1"/>
    <property type="match status" value="1"/>
</dbReference>
<evidence type="ECO:0000256" key="1">
    <source>
        <dbReference type="SAM" id="MobiDB-lite"/>
    </source>
</evidence>
<protein>
    <recommendedName>
        <fullName evidence="4">Retrovirus-related Pol polyprotein from transposon TNT 1-94</fullName>
    </recommendedName>
</protein>
<gene>
    <name evidence="2" type="ORF">BJ554DRAFT_1212</name>
</gene>
<feature type="compositionally biased region" description="Low complexity" evidence="1">
    <location>
        <begin position="232"/>
        <end position="243"/>
    </location>
</feature>
<dbReference type="OrthoDB" id="3344688at2759"/>
<dbReference type="AlphaFoldDB" id="A0A8H8DHY9"/>
<organism evidence="2 3">
    <name type="scientific">Olpidium bornovanus</name>
    <dbReference type="NCBI Taxonomy" id="278681"/>
    <lineage>
        <taxon>Eukaryota</taxon>
        <taxon>Fungi</taxon>
        <taxon>Fungi incertae sedis</taxon>
        <taxon>Olpidiomycota</taxon>
        <taxon>Olpidiomycotina</taxon>
        <taxon>Olpidiomycetes</taxon>
        <taxon>Olpidiales</taxon>
        <taxon>Olpidiaceae</taxon>
        <taxon>Olpidium</taxon>
    </lineage>
</organism>